<organism evidence="2 3">
    <name type="scientific">Candidatus Ryanbacteria bacterium CG10_big_fil_rev_8_21_14_0_10_43_42</name>
    <dbReference type="NCBI Taxonomy" id="1974864"/>
    <lineage>
        <taxon>Bacteria</taxon>
        <taxon>Candidatus Ryaniibacteriota</taxon>
    </lineage>
</organism>
<evidence type="ECO:0000313" key="3">
    <source>
        <dbReference type="Proteomes" id="UP000229098"/>
    </source>
</evidence>
<keyword evidence="1" id="KW-0812">Transmembrane</keyword>
<accession>A0A2M8KXJ5</accession>
<proteinExistence type="predicted"/>
<comment type="caution">
    <text evidence="2">The sequence shown here is derived from an EMBL/GenBank/DDBJ whole genome shotgun (WGS) entry which is preliminary data.</text>
</comment>
<evidence type="ECO:0000313" key="2">
    <source>
        <dbReference type="EMBL" id="PJE64654.1"/>
    </source>
</evidence>
<sequence>MELSWRTKKQLSFMGIFMVVILLASGLLLYKTIAPASCTDGKLNQDEEGVDCGGVSCTPCITAAARDVTVLWTRFFEVRPGLYDVAALVENSNQEVGARAVPYSFELTDERGLRIMRVKGDAYILPNERFLVFASNLETGIRTPIRMAFEMDDPVWEVIPEQDLPLTIVRRERMFDEDRPRLIVTLANNTFKDINSVDVSVVISDSENNAVGTAVSHIDIVPDSSTADALFIWPRPFARTPVDIEIFVRQNPWKL</sequence>
<dbReference type="EMBL" id="PFEF01000005">
    <property type="protein sequence ID" value="PJE64654.1"/>
    <property type="molecule type" value="Genomic_DNA"/>
</dbReference>
<dbReference type="Proteomes" id="UP000229098">
    <property type="component" value="Unassembled WGS sequence"/>
</dbReference>
<dbReference type="AlphaFoldDB" id="A0A2M8KXJ5"/>
<keyword evidence="1" id="KW-1133">Transmembrane helix</keyword>
<evidence type="ECO:0000256" key="1">
    <source>
        <dbReference type="SAM" id="Phobius"/>
    </source>
</evidence>
<reference evidence="3" key="1">
    <citation type="submission" date="2017-09" db="EMBL/GenBank/DDBJ databases">
        <title>Depth-based differentiation of microbial function through sediment-hosted aquifers and enrichment of novel symbionts in the deep terrestrial subsurface.</title>
        <authorList>
            <person name="Probst A.J."/>
            <person name="Ladd B."/>
            <person name="Jarett J.K."/>
            <person name="Geller-Mcgrath D.E."/>
            <person name="Sieber C.M.K."/>
            <person name="Emerson J.B."/>
            <person name="Anantharaman K."/>
            <person name="Thomas B.C."/>
            <person name="Malmstrom R."/>
            <person name="Stieglmeier M."/>
            <person name="Klingl A."/>
            <person name="Woyke T."/>
            <person name="Ryan C.M."/>
            <person name="Banfield J.F."/>
        </authorList>
    </citation>
    <scope>NUCLEOTIDE SEQUENCE [LARGE SCALE GENOMIC DNA]</scope>
</reference>
<feature type="transmembrane region" description="Helical" evidence="1">
    <location>
        <begin position="12"/>
        <end position="30"/>
    </location>
</feature>
<protein>
    <submittedName>
        <fullName evidence="2">Uncharacterized protein</fullName>
    </submittedName>
</protein>
<gene>
    <name evidence="2" type="ORF">COU90_02330</name>
</gene>
<keyword evidence="1" id="KW-0472">Membrane</keyword>
<name>A0A2M8KXJ5_9BACT</name>